<dbReference type="KEGG" id="nmk:CHR53_04805"/>
<dbReference type="Proteomes" id="UP000282892">
    <property type="component" value="Chromosome"/>
</dbReference>
<organism evidence="1 2">
    <name type="scientific">Neobacillus mesonae</name>
    <dbReference type="NCBI Taxonomy" id="1193713"/>
    <lineage>
        <taxon>Bacteria</taxon>
        <taxon>Bacillati</taxon>
        <taxon>Bacillota</taxon>
        <taxon>Bacilli</taxon>
        <taxon>Bacillales</taxon>
        <taxon>Bacillaceae</taxon>
        <taxon>Neobacillus</taxon>
    </lineage>
</organism>
<accession>A0A3Q9QSX3</accession>
<dbReference type="RefSeq" id="WP_127485383.1">
    <property type="nucleotide sequence ID" value="NZ_CP022572.1"/>
</dbReference>
<sequence>MTLVQEVNVEQIRSHVESIKEFQTFAKELFVSVGEEAKRRLSLRYEGVGYKYQLVRLPEVIAKFEKEYGVAPIIGWVAMSFAGHDQPRVHIGTLLNYGTWPITYTVGFHLLEDEYQQVTTEVHRVDWDELVGLQTTYQYSKPNGEHMFNSQDIELDLQLLTESKEKMVQQIVKYYEQGVPIVEKLKIRDRRILI</sequence>
<name>A0A3Q9QSX3_9BACI</name>
<dbReference type="OrthoDB" id="9905090at2"/>
<dbReference type="AlphaFoldDB" id="A0A3Q9QSX3"/>
<proteinExistence type="predicted"/>
<dbReference type="EMBL" id="CP022572">
    <property type="protein sequence ID" value="AZU60637.1"/>
    <property type="molecule type" value="Genomic_DNA"/>
</dbReference>
<evidence type="ECO:0000313" key="1">
    <source>
        <dbReference type="EMBL" id="AZU60637.1"/>
    </source>
</evidence>
<keyword evidence="2" id="KW-1185">Reference proteome</keyword>
<gene>
    <name evidence="1" type="ORF">CHR53_04805</name>
</gene>
<reference evidence="1 2" key="1">
    <citation type="submission" date="2017-07" db="EMBL/GenBank/DDBJ databases">
        <title>The complete genome sequence of Bacillus mesonae strain H20-5, an efficient strain improving plant abiotic stress resistance.</title>
        <authorList>
            <person name="Kim S.Y."/>
            <person name="Song H."/>
            <person name="Sang M.K."/>
            <person name="Weon H.-Y."/>
            <person name="Song J."/>
        </authorList>
    </citation>
    <scope>NUCLEOTIDE SEQUENCE [LARGE SCALE GENOMIC DNA]</scope>
    <source>
        <strain evidence="1 2">H20-5</strain>
    </source>
</reference>
<evidence type="ECO:0000313" key="2">
    <source>
        <dbReference type="Proteomes" id="UP000282892"/>
    </source>
</evidence>
<dbReference type="STRING" id="1193713.GCA_001636315_03486"/>
<protein>
    <submittedName>
        <fullName evidence="1">Uncharacterized protein</fullName>
    </submittedName>
</protein>